<sequence length="164" mass="18855">MKISKLEHSTRITFKVSSKNWLNQPMFKSVCLLMVWIRCLNGPREQASNTGLLMRIKEPSWLRTNQFELEQPARRRGNQIGEIWSGWMLMRDDDGEAEGFCCGRSVQLERKPVGKQAQSLEEFEIWRTASCNEQASSAADKSRKEQNKGISECSRADQANRDSI</sequence>
<feature type="region of interest" description="Disordered" evidence="1">
    <location>
        <begin position="133"/>
        <end position="164"/>
    </location>
</feature>
<gene>
    <name evidence="2" type="ORF">F511_41549</name>
</gene>
<dbReference type="AlphaFoldDB" id="A0A2Z7AF59"/>
<organism evidence="2 3">
    <name type="scientific">Dorcoceras hygrometricum</name>
    <dbReference type="NCBI Taxonomy" id="472368"/>
    <lineage>
        <taxon>Eukaryota</taxon>
        <taxon>Viridiplantae</taxon>
        <taxon>Streptophyta</taxon>
        <taxon>Embryophyta</taxon>
        <taxon>Tracheophyta</taxon>
        <taxon>Spermatophyta</taxon>
        <taxon>Magnoliopsida</taxon>
        <taxon>eudicotyledons</taxon>
        <taxon>Gunneridae</taxon>
        <taxon>Pentapetalae</taxon>
        <taxon>asterids</taxon>
        <taxon>lamiids</taxon>
        <taxon>Lamiales</taxon>
        <taxon>Gesneriaceae</taxon>
        <taxon>Didymocarpoideae</taxon>
        <taxon>Trichosporeae</taxon>
        <taxon>Loxocarpinae</taxon>
        <taxon>Dorcoceras</taxon>
    </lineage>
</organism>
<evidence type="ECO:0000313" key="3">
    <source>
        <dbReference type="Proteomes" id="UP000250235"/>
    </source>
</evidence>
<evidence type="ECO:0000256" key="1">
    <source>
        <dbReference type="SAM" id="MobiDB-lite"/>
    </source>
</evidence>
<protein>
    <submittedName>
        <fullName evidence="2">Uncharacterized protein</fullName>
    </submittedName>
</protein>
<keyword evidence="3" id="KW-1185">Reference proteome</keyword>
<reference evidence="2 3" key="1">
    <citation type="journal article" date="2015" name="Proc. Natl. Acad. Sci. U.S.A.">
        <title>The resurrection genome of Boea hygrometrica: A blueprint for survival of dehydration.</title>
        <authorList>
            <person name="Xiao L."/>
            <person name="Yang G."/>
            <person name="Zhang L."/>
            <person name="Yang X."/>
            <person name="Zhao S."/>
            <person name="Ji Z."/>
            <person name="Zhou Q."/>
            <person name="Hu M."/>
            <person name="Wang Y."/>
            <person name="Chen M."/>
            <person name="Xu Y."/>
            <person name="Jin H."/>
            <person name="Xiao X."/>
            <person name="Hu G."/>
            <person name="Bao F."/>
            <person name="Hu Y."/>
            <person name="Wan P."/>
            <person name="Li L."/>
            <person name="Deng X."/>
            <person name="Kuang T."/>
            <person name="Xiang C."/>
            <person name="Zhu J.K."/>
            <person name="Oliver M.J."/>
            <person name="He Y."/>
        </authorList>
    </citation>
    <scope>NUCLEOTIDE SEQUENCE [LARGE SCALE GENOMIC DNA]</scope>
    <source>
        <strain evidence="3">cv. XS01</strain>
    </source>
</reference>
<accession>A0A2Z7AF59</accession>
<proteinExistence type="predicted"/>
<name>A0A2Z7AF59_9LAMI</name>
<dbReference type="EMBL" id="KV015681">
    <property type="protein sequence ID" value="KZV20385.1"/>
    <property type="molecule type" value="Genomic_DNA"/>
</dbReference>
<dbReference type="Proteomes" id="UP000250235">
    <property type="component" value="Unassembled WGS sequence"/>
</dbReference>
<evidence type="ECO:0000313" key="2">
    <source>
        <dbReference type="EMBL" id="KZV20385.1"/>
    </source>
</evidence>
<feature type="compositionally biased region" description="Basic and acidic residues" evidence="1">
    <location>
        <begin position="154"/>
        <end position="164"/>
    </location>
</feature>